<comment type="caution">
    <text evidence="9">The sequence shown here is derived from an EMBL/GenBank/DDBJ whole genome shotgun (WGS) entry which is preliminary data.</text>
</comment>
<dbReference type="PATRIC" id="fig|1423769.4.peg.3191"/>
<organism evidence="9 10">
    <name type="scientific">Lacticaseibacillus manihotivorans DSM 13343 = JCM 12514</name>
    <dbReference type="NCBI Taxonomy" id="1423769"/>
    <lineage>
        <taxon>Bacteria</taxon>
        <taxon>Bacillati</taxon>
        <taxon>Bacillota</taxon>
        <taxon>Bacilli</taxon>
        <taxon>Lactobacillales</taxon>
        <taxon>Lactobacillaceae</taxon>
        <taxon>Lacticaseibacillus</taxon>
    </lineage>
</organism>
<evidence type="ECO:0000256" key="4">
    <source>
        <dbReference type="ARBA" id="ARBA00022692"/>
    </source>
</evidence>
<dbReference type="PROSITE" id="PS50850">
    <property type="entry name" value="MFS"/>
    <property type="match status" value="1"/>
</dbReference>
<evidence type="ECO:0000256" key="1">
    <source>
        <dbReference type="ARBA" id="ARBA00004651"/>
    </source>
</evidence>
<dbReference type="EMBL" id="AZEU01000004">
    <property type="protein sequence ID" value="KRL54107.1"/>
    <property type="molecule type" value="Genomic_DNA"/>
</dbReference>
<dbReference type="InterPro" id="IPR020846">
    <property type="entry name" value="MFS_dom"/>
</dbReference>
<gene>
    <name evidence="9" type="ORF">FD01_GL002960</name>
</gene>
<dbReference type="AlphaFoldDB" id="A0A0R1RKD3"/>
<dbReference type="SUPFAM" id="SSF103473">
    <property type="entry name" value="MFS general substrate transporter"/>
    <property type="match status" value="1"/>
</dbReference>
<dbReference type="Pfam" id="PF07690">
    <property type="entry name" value="MFS_1"/>
    <property type="match status" value="1"/>
</dbReference>
<feature type="transmembrane region" description="Helical" evidence="7">
    <location>
        <begin position="312"/>
        <end position="331"/>
    </location>
</feature>
<evidence type="ECO:0000256" key="2">
    <source>
        <dbReference type="ARBA" id="ARBA00022448"/>
    </source>
</evidence>
<dbReference type="GO" id="GO:0005886">
    <property type="term" value="C:plasma membrane"/>
    <property type="evidence" value="ECO:0007669"/>
    <property type="project" value="UniProtKB-SubCell"/>
</dbReference>
<evidence type="ECO:0000259" key="8">
    <source>
        <dbReference type="PROSITE" id="PS50850"/>
    </source>
</evidence>
<evidence type="ECO:0000256" key="6">
    <source>
        <dbReference type="ARBA" id="ARBA00023136"/>
    </source>
</evidence>
<feature type="transmembrane region" description="Helical" evidence="7">
    <location>
        <begin position="168"/>
        <end position="187"/>
    </location>
</feature>
<protein>
    <submittedName>
        <fullName evidence="9">Major facilitator family transporter</fullName>
    </submittedName>
</protein>
<feature type="domain" description="Major facilitator superfamily (MFS) profile" evidence="8">
    <location>
        <begin position="1"/>
        <end position="400"/>
    </location>
</feature>
<dbReference type="PANTHER" id="PTHR23517:SF3">
    <property type="entry name" value="INTEGRAL MEMBRANE TRANSPORT PROTEIN"/>
    <property type="match status" value="1"/>
</dbReference>
<keyword evidence="6 7" id="KW-0472">Membrane</keyword>
<feature type="transmembrane region" description="Helical" evidence="7">
    <location>
        <begin position="378"/>
        <end position="396"/>
    </location>
</feature>
<accession>A0A0R1RKD3</accession>
<dbReference type="PANTHER" id="PTHR23517">
    <property type="entry name" value="RESISTANCE PROTEIN MDTM, PUTATIVE-RELATED-RELATED"/>
    <property type="match status" value="1"/>
</dbReference>
<dbReference type="InterPro" id="IPR036259">
    <property type="entry name" value="MFS_trans_sf"/>
</dbReference>
<keyword evidence="5 7" id="KW-1133">Transmembrane helix</keyword>
<evidence type="ECO:0000313" key="9">
    <source>
        <dbReference type="EMBL" id="KRL54107.1"/>
    </source>
</evidence>
<feature type="transmembrane region" description="Helical" evidence="7">
    <location>
        <begin position="217"/>
        <end position="240"/>
    </location>
</feature>
<keyword evidence="10" id="KW-1185">Reference proteome</keyword>
<feature type="transmembrane region" description="Helical" evidence="7">
    <location>
        <begin position="352"/>
        <end position="372"/>
    </location>
</feature>
<dbReference type="RefSeq" id="WP_056962199.1">
    <property type="nucleotide sequence ID" value="NZ_AZEU01000004.1"/>
</dbReference>
<name>A0A0R1RKD3_9LACO</name>
<evidence type="ECO:0000256" key="3">
    <source>
        <dbReference type="ARBA" id="ARBA00022475"/>
    </source>
</evidence>
<feature type="transmembrane region" description="Helical" evidence="7">
    <location>
        <begin position="287"/>
        <end position="306"/>
    </location>
</feature>
<keyword evidence="2" id="KW-0813">Transport</keyword>
<dbReference type="GO" id="GO:0022857">
    <property type="term" value="F:transmembrane transporter activity"/>
    <property type="evidence" value="ECO:0007669"/>
    <property type="project" value="InterPro"/>
</dbReference>
<feature type="transmembrane region" description="Helical" evidence="7">
    <location>
        <begin position="260"/>
        <end position="280"/>
    </location>
</feature>
<feature type="transmembrane region" description="Helical" evidence="7">
    <location>
        <begin position="36"/>
        <end position="63"/>
    </location>
</feature>
<evidence type="ECO:0000256" key="5">
    <source>
        <dbReference type="ARBA" id="ARBA00022989"/>
    </source>
</evidence>
<sequence length="404" mass="43329">MQEFMALDRNLKLRTLTVFLTALLNAAVLPNMTIYYSHYFGAAAAGILLIVVSIASFIAGLYGGHLSDAHGRKPIMLAGSTLLIVGYLIAALVNSPLGTNPVFAFVGFLLARVGGSLSDPAEQAMMIDASTPQNRRFVYAMLYWVINISVMLGAAIGGWFFRDYLFELLLAMAVIAVININIIRFGMRETFQSQQKVSGSVWQAVKVYGQVFADKRYVLFLAGSLLANIVTNQPNFYLAVHLGRDFKATHLFGIALYGQRMLSVVTIINTVMIIILMALFTRLTSKWTLGVAFAVGVGLQTLGFAMSFEVNTFWPLALAAVILTFGEMISVPSSQTLRAALMDEQKIGAYSGGWAAVNPLASTLSGVTVSISPLLGNSGMSALMLILGAGGIALVAKSARGVQA</sequence>
<feature type="transmembrane region" description="Helical" evidence="7">
    <location>
        <begin position="137"/>
        <end position="162"/>
    </location>
</feature>
<reference evidence="9 10" key="1">
    <citation type="journal article" date="2015" name="Genome Announc.">
        <title>Expanding the biotechnology potential of lactobacilli through comparative genomics of 213 strains and associated genera.</title>
        <authorList>
            <person name="Sun Z."/>
            <person name="Harris H.M."/>
            <person name="McCann A."/>
            <person name="Guo C."/>
            <person name="Argimon S."/>
            <person name="Zhang W."/>
            <person name="Yang X."/>
            <person name="Jeffery I.B."/>
            <person name="Cooney J.C."/>
            <person name="Kagawa T.F."/>
            <person name="Liu W."/>
            <person name="Song Y."/>
            <person name="Salvetti E."/>
            <person name="Wrobel A."/>
            <person name="Rasinkangas P."/>
            <person name="Parkhill J."/>
            <person name="Rea M.C."/>
            <person name="O'Sullivan O."/>
            <person name="Ritari J."/>
            <person name="Douillard F.P."/>
            <person name="Paul Ross R."/>
            <person name="Yang R."/>
            <person name="Briner A.E."/>
            <person name="Felis G.E."/>
            <person name="de Vos W.M."/>
            <person name="Barrangou R."/>
            <person name="Klaenhammer T.R."/>
            <person name="Caufield P.W."/>
            <person name="Cui Y."/>
            <person name="Zhang H."/>
            <person name="O'Toole P.W."/>
        </authorList>
    </citation>
    <scope>NUCLEOTIDE SEQUENCE [LARGE SCALE GENOMIC DNA]</scope>
    <source>
        <strain evidence="9 10">DSM 13343</strain>
    </source>
</reference>
<feature type="transmembrane region" description="Helical" evidence="7">
    <location>
        <begin position="99"/>
        <end position="117"/>
    </location>
</feature>
<evidence type="ECO:0000313" key="10">
    <source>
        <dbReference type="Proteomes" id="UP000051790"/>
    </source>
</evidence>
<proteinExistence type="predicted"/>
<dbReference type="OrthoDB" id="9793283at2"/>
<feature type="transmembrane region" description="Helical" evidence="7">
    <location>
        <begin position="75"/>
        <end position="93"/>
    </location>
</feature>
<evidence type="ECO:0000256" key="7">
    <source>
        <dbReference type="SAM" id="Phobius"/>
    </source>
</evidence>
<keyword evidence="4 7" id="KW-0812">Transmembrane</keyword>
<keyword evidence="3" id="KW-1003">Cell membrane</keyword>
<dbReference type="Proteomes" id="UP000051790">
    <property type="component" value="Unassembled WGS sequence"/>
</dbReference>
<dbReference type="Gene3D" id="1.20.1250.20">
    <property type="entry name" value="MFS general substrate transporter like domains"/>
    <property type="match status" value="1"/>
</dbReference>
<comment type="subcellular location">
    <subcellularLocation>
        <location evidence="1">Cell membrane</location>
        <topology evidence="1">Multi-pass membrane protein</topology>
    </subcellularLocation>
</comment>
<dbReference type="InterPro" id="IPR050171">
    <property type="entry name" value="MFS_Transporters"/>
</dbReference>
<dbReference type="InterPro" id="IPR011701">
    <property type="entry name" value="MFS"/>
</dbReference>